<comment type="caution">
    <text evidence="1">The sequence shown here is derived from an EMBL/GenBank/DDBJ whole genome shotgun (WGS) entry which is preliminary data.</text>
</comment>
<sequence>MENEKQEERVPNFIGYAVIILTAHHLGCEVEMLATAQEVWLTKRLPEPVLLGMYERAARQAVAAVQERGLAKQADRLGEIFYRTGEFPLPDGEQQQ</sequence>
<gene>
    <name evidence="1" type="ORF">GAP41_12535</name>
</gene>
<dbReference type="Proteomes" id="UP000431575">
    <property type="component" value="Unassembled WGS sequence"/>
</dbReference>
<dbReference type="AlphaFoldDB" id="A0A4Q5E959"/>
<dbReference type="RefSeq" id="WP_130081113.1">
    <property type="nucleotide sequence ID" value="NZ_RCXX01000007.1"/>
</dbReference>
<organism evidence="1 2">
    <name type="scientific">Bacteroides uniformis</name>
    <dbReference type="NCBI Taxonomy" id="820"/>
    <lineage>
        <taxon>Bacteria</taxon>
        <taxon>Pseudomonadati</taxon>
        <taxon>Bacteroidota</taxon>
        <taxon>Bacteroidia</taxon>
        <taxon>Bacteroidales</taxon>
        <taxon>Bacteroidaceae</taxon>
        <taxon>Bacteroides</taxon>
    </lineage>
</organism>
<protein>
    <submittedName>
        <fullName evidence="1">Uncharacterized protein</fullName>
    </submittedName>
</protein>
<dbReference type="EMBL" id="WCTM01000007">
    <property type="protein sequence ID" value="KAB4241573.1"/>
    <property type="molecule type" value="Genomic_DNA"/>
</dbReference>
<proteinExistence type="predicted"/>
<reference evidence="1 2" key="1">
    <citation type="journal article" date="2019" name="Nat. Med.">
        <title>A library of human gut bacterial isolates paired with longitudinal multiomics data enables mechanistic microbiome research.</title>
        <authorList>
            <person name="Poyet M."/>
            <person name="Groussin M."/>
            <person name="Gibbons S.M."/>
            <person name="Avila-Pacheco J."/>
            <person name="Jiang X."/>
            <person name="Kearney S.M."/>
            <person name="Perrotta A.R."/>
            <person name="Berdy B."/>
            <person name="Zhao S."/>
            <person name="Lieberman T.D."/>
            <person name="Swanson P.K."/>
            <person name="Smith M."/>
            <person name="Roesemann S."/>
            <person name="Alexander J.E."/>
            <person name="Rich S.A."/>
            <person name="Livny J."/>
            <person name="Vlamakis H."/>
            <person name="Clish C."/>
            <person name="Bullock K."/>
            <person name="Deik A."/>
            <person name="Scott J."/>
            <person name="Pierce K.A."/>
            <person name="Xavier R.J."/>
            <person name="Alm E.J."/>
        </authorList>
    </citation>
    <scope>NUCLEOTIDE SEQUENCE [LARGE SCALE GENOMIC DNA]</scope>
    <source>
        <strain evidence="1 2">BIOML-A6</strain>
    </source>
</reference>
<evidence type="ECO:0000313" key="2">
    <source>
        <dbReference type="Proteomes" id="UP000431575"/>
    </source>
</evidence>
<accession>A0A4Q5E959</accession>
<name>A0A4Q5E959_BACUN</name>
<evidence type="ECO:0000313" key="1">
    <source>
        <dbReference type="EMBL" id="KAB4241573.1"/>
    </source>
</evidence>